<keyword evidence="7" id="KW-1185">Reference proteome</keyword>
<keyword evidence="5 6" id="KW-0413">Isomerase</keyword>
<evidence type="ECO:0000256" key="3">
    <source>
        <dbReference type="ARBA" id="ARBA00013194"/>
    </source>
</evidence>
<evidence type="ECO:0000313" key="7">
    <source>
        <dbReference type="Proteomes" id="UP000252182"/>
    </source>
</evidence>
<dbReference type="Gene3D" id="2.40.10.330">
    <property type="match status" value="1"/>
</dbReference>
<organism evidence="6 7">
    <name type="scientific">Ephemeroptericola cinctiostellae</name>
    <dbReference type="NCBI Taxonomy" id="2268024"/>
    <lineage>
        <taxon>Bacteria</taxon>
        <taxon>Pseudomonadati</taxon>
        <taxon>Pseudomonadota</taxon>
        <taxon>Betaproteobacteria</taxon>
        <taxon>Burkholderiales</taxon>
        <taxon>Burkholderiaceae</taxon>
        <taxon>Ephemeroptericola</taxon>
    </lineage>
</organism>
<dbReference type="SUPFAM" id="SSF54534">
    <property type="entry name" value="FKBP-like"/>
    <property type="match status" value="1"/>
</dbReference>
<evidence type="ECO:0000256" key="2">
    <source>
        <dbReference type="ARBA" id="ARBA00006577"/>
    </source>
</evidence>
<dbReference type="Gene3D" id="3.10.50.40">
    <property type="match status" value="1"/>
</dbReference>
<comment type="catalytic activity">
    <reaction evidence="1">
        <text>[protein]-peptidylproline (omega=180) = [protein]-peptidylproline (omega=0)</text>
        <dbReference type="Rhea" id="RHEA:16237"/>
        <dbReference type="Rhea" id="RHEA-COMP:10747"/>
        <dbReference type="Rhea" id="RHEA-COMP:10748"/>
        <dbReference type="ChEBI" id="CHEBI:83833"/>
        <dbReference type="ChEBI" id="CHEBI:83834"/>
        <dbReference type="EC" id="5.2.1.8"/>
    </reaction>
</comment>
<gene>
    <name evidence="6" type="primary">fkpB</name>
    <name evidence="6" type="ORF">DTO96_100024</name>
</gene>
<dbReference type="AlphaFoldDB" id="A0A345D7I9"/>
<comment type="similarity">
    <text evidence="2">Belongs to the FKBP-type PPIase family.</text>
</comment>
<protein>
    <recommendedName>
        <fullName evidence="3">peptidylprolyl isomerase</fullName>
        <ecNumber evidence="3">5.2.1.8</ecNumber>
    </recommendedName>
</protein>
<dbReference type="GO" id="GO:0003755">
    <property type="term" value="F:peptidyl-prolyl cis-trans isomerase activity"/>
    <property type="evidence" value="ECO:0007669"/>
    <property type="project" value="UniProtKB-KW"/>
</dbReference>
<dbReference type="EMBL" id="CP031124">
    <property type="protein sequence ID" value="AXF84327.1"/>
    <property type="molecule type" value="Genomic_DNA"/>
</dbReference>
<sequence length="156" mass="17291">MFKQVNLPVVESHSHVTLHYRLTVLDDVLSDFLNTFDGNPATVAIGQAQLAPFMEERLMGLTEGAHEVFDLTAMEAFGEYNPGLRQEVGRGLLLEGNPQADAFAKGDFVDFAMPNGYRMTGVFQGWNHERTGAWVDFNHPLAGKSLRLELKVIGVL</sequence>
<dbReference type="PANTHER" id="PTHR47861">
    <property type="entry name" value="FKBP-TYPE PEPTIDYL-PROLYL CIS-TRANS ISOMERASE SLYD"/>
    <property type="match status" value="1"/>
</dbReference>
<evidence type="ECO:0000256" key="1">
    <source>
        <dbReference type="ARBA" id="ARBA00000971"/>
    </source>
</evidence>
<name>A0A345D7I9_9BURK</name>
<dbReference type="OrthoDB" id="9808891at2"/>
<dbReference type="EC" id="5.2.1.8" evidence="3"/>
<dbReference type="InterPro" id="IPR046357">
    <property type="entry name" value="PPIase_dom_sf"/>
</dbReference>
<evidence type="ECO:0000256" key="5">
    <source>
        <dbReference type="ARBA" id="ARBA00023235"/>
    </source>
</evidence>
<reference evidence="7" key="1">
    <citation type="submission" date="2018-07" db="EMBL/GenBank/DDBJ databases">
        <authorList>
            <person name="Kim H."/>
        </authorList>
    </citation>
    <scope>NUCLEOTIDE SEQUENCE [LARGE SCALE GENOMIC DNA]</scope>
    <source>
        <strain evidence="7">F02</strain>
    </source>
</reference>
<evidence type="ECO:0000256" key="4">
    <source>
        <dbReference type="ARBA" id="ARBA00023110"/>
    </source>
</evidence>
<dbReference type="PANTHER" id="PTHR47861:SF4">
    <property type="entry name" value="FKBP-TYPE 16 KDA PEPTIDYL-PROLYL CIS-TRANS ISOMERASE"/>
    <property type="match status" value="1"/>
</dbReference>
<evidence type="ECO:0000313" key="6">
    <source>
        <dbReference type="EMBL" id="AXF84327.1"/>
    </source>
</evidence>
<keyword evidence="4" id="KW-0697">Rotamase</keyword>
<accession>A0A345D7I9</accession>
<proteinExistence type="inferred from homology"/>
<dbReference type="Proteomes" id="UP000252182">
    <property type="component" value="Chromosome"/>
</dbReference>
<dbReference type="KEGG" id="hyf:DTO96_100024"/>
<dbReference type="InterPro" id="IPR048261">
    <property type="entry name" value="SlpA/SlyD-like_ins_sf"/>
</dbReference>